<feature type="transmembrane region" description="Helical" evidence="6">
    <location>
        <begin position="44"/>
        <end position="64"/>
    </location>
</feature>
<dbReference type="GO" id="GO:0016020">
    <property type="term" value="C:membrane"/>
    <property type="evidence" value="ECO:0007669"/>
    <property type="project" value="UniProtKB-SubCell"/>
</dbReference>
<dbReference type="STRING" id="429701.A0A2G9GZU8"/>
<name>A0A2G9GZU8_9LAMI</name>
<evidence type="ECO:0008006" key="9">
    <source>
        <dbReference type="Google" id="ProtNLM"/>
    </source>
</evidence>
<dbReference type="Pfam" id="PF00335">
    <property type="entry name" value="Tetraspanin"/>
    <property type="match status" value="1"/>
</dbReference>
<dbReference type="AlphaFoldDB" id="A0A2G9GZU8"/>
<feature type="transmembrane region" description="Helical" evidence="6">
    <location>
        <begin position="6"/>
        <end position="32"/>
    </location>
</feature>
<feature type="transmembrane region" description="Helical" evidence="6">
    <location>
        <begin position="70"/>
        <end position="96"/>
    </location>
</feature>
<organism evidence="7 8">
    <name type="scientific">Handroanthus impetiginosus</name>
    <dbReference type="NCBI Taxonomy" id="429701"/>
    <lineage>
        <taxon>Eukaryota</taxon>
        <taxon>Viridiplantae</taxon>
        <taxon>Streptophyta</taxon>
        <taxon>Embryophyta</taxon>
        <taxon>Tracheophyta</taxon>
        <taxon>Spermatophyta</taxon>
        <taxon>Magnoliopsida</taxon>
        <taxon>eudicotyledons</taxon>
        <taxon>Gunneridae</taxon>
        <taxon>Pentapetalae</taxon>
        <taxon>asterids</taxon>
        <taxon>lamiids</taxon>
        <taxon>Lamiales</taxon>
        <taxon>Bignoniaceae</taxon>
        <taxon>Crescentiina</taxon>
        <taxon>Tabebuia alliance</taxon>
        <taxon>Handroanthus</taxon>
    </lineage>
</organism>
<feature type="transmembrane region" description="Helical" evidence="6">
    <location>
        <begin position="230"/>
        <end position="249"/>
    </location>
</feature>
<dbReference type="OrthoDB" id="672773at2759"/>
<evidence type="ECO:0000256" key="4">
    <source>
        <dbReference type="ARBA" id="ARBA00022989"/>
    </source>
</evidence>
<dbReference type="GO" id="GO:0009734">
    <property type="term" value="P:auxin-activated signaling pathway"/>
    <property type="evidence" value="ECO:0007669"/>
    <property type="project" value="InterPro"/>
</dbReference>
<keyword evidence="3 6" id="KW-0812">Transmembrane</keyword>
<proteinExistence type="inferred from homology"/>
<evidence type="ECO:0000256" key="2">
    <source>
        <dbReference type="ARBA" id="ARBA00006840"/>
    </source>
</evidence>
<evidence type="ECO:0000256" key="5">
    <source>
        <dbReference type="ARBA" id="ARBA00023136"/>
    </source>
</evidence>
<sequence>MVRVSNGIITILNFLTLIIGICALGLSLWFYIKVESPCERTLRLPLLAVGNALMVVSMAALLGSCCRISFFMWLYLITLFVLIVGLTAFTVFAIVVTNNGIGHALSGTAVQGQKVGDYSKWLQNHVIDAENWEKIKSCLVDVKLCERIEGGKDEEFYKQKLSHIQSGCCKPPNYCGLQFQNATTWTMPEKGPASPDPDCKTWSNDPARLCLDCGSCKNAVLENIKSEWRMVAIINSCILVLVAIIYSIGCCALRNNQSHGYTKYSNYYA</sequence>
<evidence type="ECO:0000313" key="8">
    <source>
        <dbReference type="Proteomes" id="UP000231279"/>
    </source>
</evidence>
<keyword evidence="8" id="KW-1185">Reference proteome</keyword>
<keyword evidence="5 6" id="KW-0472">Membrane</keyword>
<dbReference type="Proteomes" id="UP000231279">
    <property type="component" value="Unassembled WGS sequence"/>
</dbReference>
<comment type="caution">
    <text evidence="7">The sequence shown here is derived from an EMBL/GenBank/DDBJ whole genome shotgun (WGS) entry which is preliminary data.</text>
</comment>
<dbReference type="PANTHER" id="PTHR32191">
    <property type="entry name" value="TETRASPANIN-8-RELATED"/>
    <property type="match status" value="1"/>
</dbReference>
<dbReference type="InterPro" id="IPR044991">
    <property type="entry name" value="TET_plant"/>
</dbReference>
<keyword evidence="4 6" id="KW-1133">Transmembrane helix</keyword>
<dbReference type="EMBL" id="NKXS01003121">
    <property type="protein sequence ID" value="PIN10798.1"/>
    <property type="molecule type" value="Genomic_DNA"/>
</dbReference>
<comment type="similarity">
    <text evidence="2">Belongs to the tetraspanin (TM4SF) family.</text>
</comment>
<protein>
    <recommendedName>
        <fullName evidence="9">Tetraspanin family integral membrane protein</fullName>
    </recommendedName>
</protein>
<evidence type="ECO:0000256" key="6">
    <source>
        <dbReference type="SAM" id="Phobius"/>
    </source>
</evidence>
<evidence type="ECO:0000313" key="7">
    <source>
        <dbReference type="EMBL" id="PIN10798.1"/>
    </source>
</evidence>
<dbReference type="InterPro" id="IPR018499">
    <property type="entry name" value="Tetraspanin/Peripherin"/>
</dbReference>
<evidence type="ECO:0000256" key="3">
    <source>
        <dbReference type="ARBA" id="ARBA00022692"/>
    </source>
</evidence>
<accession>A0A2G9GZU8</accession>
<evidence type="ECO:0000256" key="1">
    <source>
        <dbReference type="ARBA" id="ARBA00004141"/>
    </source>
</evidence>
<reference evidence="8" key="1">
    <citation type="journal article" date="2018" name="Gigascience">
        <title>Genome assembly of the Pink Ipe (Handroanthus impetiginosus, Bignoniaceae), a highly valued, ecologically keystone Neotropical timber forest tree.</title>
        <authorList>
            <person name="Silva-Junior O.B."/>
            <person name="Grattapaglia D."/>
            <person name="Novaes E."/>
            <person name="Collevatti R.G."/>
        </authorList>
    </citation>
    <scope>NUCLEOTIDE SEQUENCE [LARGE SCALE GENOMIC DNA]</scope>
    <source>
        <strain evidence="8">cv. UFG-1</strain>
    </source>
</reference>
<comment type="subcellular location">
    <subcellularLocation>
        <location evidence="1">Membrane</location>
        <topology evidence="1">Multi-pass membrane protein</topology>
    </subcellularLocation>
</comment>
<gene>
    <name evidence="7" type="ORF">CDL12_16612</name>
</gene>